<reference evidence="2 5" key="2">
    <citation type="submission" date="2019-04" db="EMBL/GenBank/DDBJ databases">
        <title>Draft genome sequences of Streptomyces avermitilis NBRC 14893.</title>
        <authorList>
            <person name="Komaki H."/>
            <person name="Tamura T."/>
            <person name="Hosoyama A."/>
        </authorList>
    </citation>
    <scope>NUCLEOTIDE SEQUENCE [LARGE SCALE GENOMIC DNA]</scope>
    <source>
        <strain evidence="2 5">NBRC 14893</strain>
    </source>
</reference>
<feature type="domain" description="DUF5753" evidence="1">
    <location>
        <begin position="1"/>
        <end position="70"/>
    </location>
</feature>
<evidence type="ECO:0000313" key="4">
    <source>
        <dbReference type="Proteomes" id="UP000299211"/>
    </source>
</evidence>
<evidence type="ECO:0000313" key="3">
    <source>
        <dbReference type="EMBL" id="GDY73602.1"/>
    </source>
</evidence>
<dbReference type="Pfam" id="PF19054">
    <property type="entry name" value="DUF5753"/>
    <property type="match status" value="1"/>
</dbReference>
<evidence type="ECO:0000313" key="2">
    <source>
        <dbReference type="EMBL" id="GDY66181.1"/>
    </source>
</evidence>
<dbReference type="Proteomes" id="UP000299211">
    <property type="component" value="Unassembled WGS sequence"/>
</dbReference>
<sequence length="75" mass="8406">MPSDHDDHAGLTGGFRVFKLRSGTSLGYTEVLHITRLISEPREVQFLEMQYGSIRAQALTPRESLAFIEKVLGET</sequence>
<gene>
    <name evidence="2" type="ORF">SAV14893_055740</name>
    <name evidence="3" type="ORF">SAV31267_030870</name>
</gene>
<reference evidence="3 4" key="1">
    <citation type="submission" date="2019-04" db="EMBL/GenBank/DDBJ databases">
        <title>Draft genome sequences of Streptomyces avermitilis ATCC 31267.</title>
        <authorList>
            <person name="Komaki H."/>
            <person name="Tamura T."/>
            <person name="Hosoyama A."/>
        </authorList>
    </citation>
    <scope>NUCLEOTIDE SEQUENCE [LARGE SCALE GENOMIC DNA]</scope>
    <source>
        <strain evidence="3 4">ATCC 31267</strain>
    </source>
</reference>
<dbReference type="EMBL" id="BJHY01000001">
    <property type="protein sequence ID" value="GDY73602.1"/>
    <property type="molecule type" value="Genomic_DNA"/>
</dbReference>
<accession>A0A4D4MNA2</accession>
<comment type="caution">
    <text evidence="3">The sequence shown here is derived from an EMBL/GenBank/DDBJ whole genome shotgun (WGS) entry which is preliminary data.</text>
</comment>
<name>A0A4D4MNA2_STRAX</name>
<organism evidence="3 4">
    <name type="scientific">Streptomyces avermitilis</name>
    <dbReference type="NCBI Taxonomy" id="33903"/>
    <lineage>
        <taxon>Bacteria</taxon>
        <taxon>Bacillati</taxon>
        <taxon>Actinomycetota</taxon>
        <taxon>Actinomycetes</taxon>
        <taxon>Kitasatosporales</taxon>
        <taxon>Streptomycetaceae</taxon>
        <taxon>Streptomyces</taxon>
    </lineage>
</organism>
<protein>
    <recommendedName>
        <fullName evidence="1">DUF5753 domain-containing protein</fullName>
    </recommendedName>
</protein>
<dbReference type="Proteomes" id="UP000302139">
    <property type="component" value="Unassembled WGS sequence"/>
</dbReference>
<dbReference type="STRING" id="33903.AQJ43_14205"/>
<evidence type="ECO:0000313" key="5">
    <source>
        <dbReference type="Proteomes" id="UP000302139"/>
    </source>
</evidence>
<dbReference type="InterPro" id="IPR043917">
    <property type="entry name" value="DUF5753"/>
</dbReference>
<evidence type="ECO:0000259" key="1">
    <source>
        <dbReference type="Pfam" id="PF19054"/>
    </source>
</evidence>
<proteinExistence type="predicted"/>
<dbReference type="EMBL" id="BJHX01000001">
    <property type="protein sequence ID" value="GDY66181.1"/>
    <property type="molecule type" value="Genomic_DNA"/>
</dbReference>
<dbReference type="AlphaFoldDB" id="A0A4D4MNA2"/>